<organism evidence="15 16">
    <name type="scientific">Psychrosphaera algicola</name>
    <dbReference type="NCBI Taxonomy" id="3023714"/>
    <lineage>
        <taxon>Bacteria</taxon>
        <taxon>Pseudomonadati</taxon>
        <taxon>Pseudomonadota</taxon>
        <taxon>Gammaproteobacteria</taxon>
        <taxon>Alteromonadales</taxon>
        <taxon>Pseudoalteromonadaceae</taxon>
        <taxon>Psychrosphaera</taxon>
    </lineage>
</organism>
<comment type="function">
    <text evidence="11">Glucosidase involved in the degradation of cellulosic biomass. Active on lichenan.</text>
</comment>
<accession>A0ABT5FJ30</accession>
<keyword evidence="9 13" id="KW-0326">Glycosidase</keyword>
<keyword evidence="5" id="KW-0735">Signal-anchor</keyword>
<evidence type="ECO:0000256" key="10">
    <source>
        <dbReference type="ARBA" id="ARBA00023316"/>
    </source>
</evidence>
<evidence type="ECO:0000256" key="2">
    <source>
        <dbReference type="ARBA" id="ARBA00022475"/>
    </source>
</evidence>
<sequence>MILDLHGAVGSQGWPDHSGCADKNLYWSTPEYQERTTWLWQQIAERYKYNGTVAGYGLLNEPWGTDAANLASVMLDLYAELREADENKIIILPGHHSGIDEYGHPDSFNGTNVAYEMHFYPGIFGWGDPTYETHRDWLTCGEAGNEGICQWQAKMANLESPLLVGEFQPWASTGYEFGGENTRATYDKFGALNWAATNWSYKVLTGGGGQGNGTWGMVTNKKSGLGLVAKASTWACP</sequence>
<keyword evidence="16" id="KW-1185">Reference proteome</keyword>
<gene>
    <name evidence="15" type="ORF">PN838_23790</name>
</gene>
<dbReference type="Proteomes" id="UP001528411">
    <property type="component" value="Unassembled WGS sequence"/>
</dbReference>
<dbReference type="EMBL" id="JAQOMS010000002">
    <property type="protein sequence ID" value="MDC2891211.1"/>
    <property type="molecule type" value="Genomic_DNA"/>
</dbReference>
<dbReference type="SUPFAM" id="SSF51445">
    <property type="entry name" value="(Trans)glycosidases"/>
    <property type="match status" value="1"/>
</dbReference>
<keyword evidence="3" id="KW-0812">Transmembrane</keyword>
<comment type="subcellular location">
    <subcellularLocation>
        <location evidence="1">Cell membrane</location>
        <topology evidence="1">Single-pass type II membrane protein</topology>
    </subcellularLocation>
</comment>
<dbReference type="PANTHER" id="PTHR31297">
    <property type="entry name" value="GLUCAN ENDO-1,6-BETA-GLUCOSIDASE B"/>
    <property type="match status" value="1"/>
</dbReference>
<evidence type="ECO:0000256" key="11">
    <source>
        <dbReference type="ARBA" id="ARBA00037126"/>
    </source>
</evidence>
<evidence type="ECO:0000313" key="16">
    <source>
        <dbReference type="Proteomes" id="UP001528411"/>
    </source>
</evidence>
<comment type="similarity">
    <text evidence="13">Belongs to the glycosyl hydrolase 5 (cellulase A) family.</text>
</comment>
<keyword evidence="10" id="KW-0961">Cell wall biogenesis/degradation</keyword>
<evidence type="ECO:0000256" key="12">
    <source>
        <dbReference type="ARBA" id="ARBA00041260"/>
    </source>
</evidence>
<protein>
    <recommendedName>
        <fullName evidence="12">Exo-1,3-beta-glucanase D</fullName>
    </recommendedName>
</protein>
<evidence type="ECO:0000313" key="15">
    <source>
        <dbReference type="EMBL" id="MDC2891211.1"/>
    </source>
</evidence>
<evidence type="ECO:0000256" key="4">
    <source>
        <dbReference type="ARBA" id="ARBA00022801"/>
    </source>
</evidence>
<evidence type="ECO:0000256" key="6">
    <source>
        <dbReference type="ARBA" id="ARBA00022989"/>
    </source>
</evidence>
<dbReference type="Pfam" id="PF00150">
    <property type="entry name" value="Cellulase"/>
    <property type="match status" value="1"/>
</dbReference>
<evidence type="ECO:0000256" key="1">
    <source>
        <dbReference type="ARBA" id="ARBA00004401"/>
    </source>
</evidence>
<evidence type="ECO:0000256" key="13">
    <source>
        <dbReference type="RuleBase" id="RU361153"/>
    </source>
</evidence>
<evidence type="ECO:0000256" key="3">
    <source>
        <dbReference type="ARBA" id="ARBA00022692"/>
    </source>
</evidence>
<evidence type="ECO:0000256" key="7">
    <source>
        <dbReference type="ARBA" id="ARBA00023136"/>
    </source>
</evidence>
<dbReference type="PANTHER" id="PTHR31297:SF34">
    <property type="entry name" value="GLUCAN 1,3-BETA-GLUCOSIDASE 2"/>
    <property type="match status" value="1"/>
</dbReference>
<evidence type="ECO:0000259" key="14">
    <source>
        <dbReference type="Pfam" id="PF00150"/>
    </source>
</evidence>
<feature type="domain" description="Glycoside hydrolase family 5" evidence="14">
    <location>
        <begin position="2"/>
        <end position="201"/>
    </location>
</feature>
<keyword evidence="7" id="KW-0472">Membrane</keyword>
<keyword evidence="2" id="KW-1003">Cell membrane</keyword>
<dbReference type="RefSeq" id="WP_272182237.1">
    <property type="nucleotide sequence ID" value="NZ_JAQOMS010000002.1"/>
</dbReference>
<dbReference type="InterPro" id="IPR017853">
    <property type="entry name" value="GH"/>
</dbReference>
<keyword evidence="6" id="KW-1133">Transmembrane helix</keyword>
<name>A0ABT5FJ30_9GAMM</name>
<dbReference type="Gene3D" id="3.20.20.80">
    <property type="entry name" value="Glycosidases"/>
    <property type="match status" value="1"/>
</dbReference>
<evidence type="ECO:0000256" key="9">
    <source>
        <dbReference type="ARBA" id="ARBA00023295"/>
    </source>
</evidence>
<evidence type="ECO:0000256" key="8">
    <source>
        <dbReference type="ARBA" id="ARBA00023180"/>
    </source>
</evidence>
<proteinExistence type="inferred from homology"/>
<evidence type="ECO:0000256" key="5">
    <source>
        <dbReference type="ARBA" id="ARBA00022968"/>
    </source>
</evidence>
<keyword evidence="8" id="KW-0325">Glycoprotein</keyword>
<comment type="caution">
    <text evidence="15">The sequence shown here is derived from an EMBL/GenBank/DDBJ whole genome shotgun (WGS) entry which is preliminary data.</text>
</comment>
<dbReference type="InterPro" id="IPR050386">
    <property type="entry name" value="Glycosyl_hydrolase_5"/>
</dbReference>
<reference evidence="15 16" key="1">
    <citation type="submission" date="2023-01" db="EMBL/GenBank/DDBJ databases">
        <title>Psychrosphaera sp. nov., isolated from marine algae.</title>
        <authorList>
            <person name="Bayburt H."/>
            <person name="Choi B.J."/>
            <person name="Kim J.M."/>
            <person name="Choi D.G."/>
            <person name="Jeon C.O."/>
        </authorList>
    </citation>
    <scope>NUCLEOTIDE SEQUENCE [LARGE SCALE GENOMIC DNA]</scope>
    <source>
        <strain evidence="15 16">G1-22</strain>
    </source>
</reference>
<keyword evidence="4 13" id="KW-0378">Hydrolase</keyword>
<dbReference type="InterPro" id="IPR001547">
    <property type="entry name" value="Glyco_hydro_5"/>
</dbReference>